<evidence type="ECO:0000313" key="8">
    <source>
        <dbReference type="EMBL" id="POF63520.1"/>
    </source>
</evidence>
<dbReference type="InterPro" id="IPR004574">
    <property type="entry name" value="Alkb"/>
</dbReference>
<dbReference type="PROSITE" id="PS51471">
    <property type="entry name" value="FE2OG_OXY"/>
    <property type="match status" value="1"/>
</dbReference>
<dbReference type="PANTHER" id="PTHR16557:SF2">
    <property type="entry name" value="NUCLEIC ACID DIOXYGENASE ALKBH1"/>
    <property type="match status" value="1"/>
</dbReference>
<dbReference type="SUPFAM" id="SSF51197">
    <property type="entry name" value="Clavaminate synthase-like"/>
    <property type="match status" value="1"/>
</dbReference>
<dbReference type="GO" id="GO:0035516">
    <property type="term" value="F:broad specificity oxidative DNA demethylase activity"/>
    <property type="evidence" value="ECO:0007669"/>
    <property type="project" value="UniProtKB-EC"/>
</dbReference>
<protein>
    <submittedName>
        <fullName evidence="8">Alpha-ketoglutarate-dependent dioxygenase AlkB</fullName>
        <ecNumber evidence="8">1.14.11.33</ecNumber>
    </submittedName>
</protein>
<dbReference type="NCBIfam" id="NF011930">
    <property type="entry name" value="PRK15401.1"/>
    <property type="match status" value="1"/>
</dbReference>
<dbReference type="PANTHER" id="PTHR16557">
    <property type="entry name" value="ALKYLATED DNA REPAIR PROTEIN ALKB-RELATED"/>
    <property type="match status" value="1"/>
</dbReference>
<feature type="binding site" evidence="5">
    <location>
        <begin position="84"/>
        <end position="86"/>
    </location>
    <ligand>
        <name>substrate</name>
    </ligand>
</feature>
<dbReference type="Pfam" id="PF13532">
    <property type="entry name" value="2OG-FeII_Oxy_2"/>
    <property type="match status" value="1"/>
</dbReference>
<feature type="binding site" evidence="6">
    <location>
        <position position="141"/>
    </location>
    <ligand>
        <name>Fe cation</name>
        <dbReference type="ChEBI" id="CHEBI:24875"/>
        <note>catalytic</note>
    </ligand>
</feature>
<feature type="binding site" evidence="5">
    <location>
        <position position="168"/>
    </location>
    <ligand>
        <name>substrate</name>
    </ligand>
</feature>
<feature type="domain" description="Fe2OG dioxygenase" evidence="7">
    <location>
        <begin position="121"/>
        <end position="220"/>
    </location>
</feature>
<accession>A0A2S3W3T0</accession>
<keyword evidence="3 8" id="KW-0560">Oxidoreductase</keyword>
<evidence type="ECO:0000256" key="1">
    <source>
        <dbReference type="ARBA" id="ARBA00022723"/>
    </source>
</evidence>
<feature type="binding site" evidence="5">
    <location>
        <begin position="128"/>
        <end position="130"/>
    </location>
    <ligand>
        <name>2-oxoglutarate</name>
        <dbReference type="ChEBI" id="CHEBI:16810"/>
    </ligand>
</feature>
<comment type="cofactor">
    <cofactor evidence="6">
        <name>Fe(2+)</name>
        <dbReference type="ChEBI" id="CHEBI:29033"/>
    </cofactor>
    <text evidence="6">Binds 1 Fe(2+) ion per subunit.</text>
</comment>
<evidence type="ECO:0000256" key="5">
    <source>
        <dbReference type="PIRSR" id="PIRSR604574-1"/>
    </source>
</evidence>
<evidence type="ECO:0000259" key="7">
    <source>
        <dbReference type="PROSITE" id="PS51471"/>
    </source>
</evidence>
<dbReference type="Gene3D" id="2.60.120.590">
    <property type="entry name" value="Alpha-ketoglutarate-dependent dioxygenase AlkB-like"/>
    <property type="match status" value="1"/>
</dbReference>
<feature type="binding site" evidence="6">
    <location>
        <position position="139"/>
    </location>
    <ligand>
        <name>Fe cation</name>
        <dbReference type="ChEBI" id="CHEBI:24875"/>
        <note>catalytic</note>
    </ligand>
</feature>
<dbReference type="GO" id="GO:0005737">
    <property type="term" value="C:cytoplasm"/>
    <property type="evidence" value="ECO:0007669"/>
    <property type="project" value="TreeGrafter"/>
</dbReference>
<dbReference type="EMBL" id="POTC01000007">
    <property type="protein sequence ID" value="POF63520.1"/>
    <property type="molecule type" value="Genomic_DNA"/>
</dbReference>
<dbReference type="GO" id="GO:0008198">
    <property type="term" value="F:ferrous iron binding"/>
    <property type="evidence" value="ECO:0007669"/>
    <property type="project" value="TreeGrafter"/>
</dbReference>
<dbReference type="AlphaFoldDB" id="A0A2S3W3T0"/>
<feature type="binding site" evidence="6">
    <location>
        <position position="194"/>
    </location>
    <ligand>
        <name>Fe cation</name>
        <dbReference type="ChEBI" id="CHEBI:24875"/>
        <note>catalytic</note>
    </ligand>
</feature>
<evidence type="ECO:0000256" key="4">
    <source>
        <dbReference type="ARBA" id="ARBA00023004"/>
    </source>
</evidence>
<sequence length="220" mass="23898">MTQGTLFNMEEPPDRGRGTPEILGPGAVVLPGLVRARAVDLLSAIDDIVRRAPLRHMTTPGGGRMSVGMSGCGARVWVSDAAGYRYETHDPRTGRPWPPMPGMLQDIAEECARKAGYDGFTPDSGLINRYGPGDRMGLHQDRDERRDAPIVSISLGVSAVFLWGGMTRSAPVRRIVVRNGDVVVWGGPSRLVWHGIAPVPHAQHPLCGDVRYNLTFRLTA</sequence>
<feature type="binding site" evidence="5">
    <location>
        <position position="143"/>
    </location>
    <ligand>
        <name>substrate</name>
    </ligand>
</feature>
<dbReference type="GO" id="GO:0035513">
    <property type="term" value="P:oxidative RNA demethylation"/>
    <property type="evidence" value="ECO:0007669"/>
    <property type="project" value="TreeGrafter"/>
</dbReference>
<keyword evidence="1 6" id="KW-0479">Metal-binding</keyword>
<evidence type="ECO:0000256" key="6">
    <source>
        <dbReference type="PIRSR" id="PIRSR604574-2"/>
    </source>
</evidence>
<dbReference type="InterPro" id="IPR037151">
    <property type="entry name" value="AlkB-like_sf"/>
</dbReference>
<feature type="binding site" evidence="5">
    <location>
        <position position="77"/>
    </location>
    <ligand>
        <name>substrate</name>
    </ligand>
</feature>
<comment type="caution">
    <text evidence="8">The sequence shown here is derived from an EMBL/GenBank/DDBJ whole genome shotgun (WGS) entry which is preliminary data.</text>
</comment>
<reference evidence="8 9" key="1">
    <citation type="submission" date="2018-01" db="EMBL/GenBank/DDBJ databases">
        <title>Draft Genome Sequence of Komagataeibacter maltaceti LMG 1529, a Vinegar Producing Acetic Acid Bacterium Isolated from Malt Vinegar Brewery Acetifiers.</title>
        <authorList>
            <person name="Zhang Q."/>
            <person name="Hollensteiner J."/>
            <person name="Poehlein A."/>
            <person name="Daniel R."/>
        </authorList>
    </citation>
    <scope>NUCLEOTIDE SEQUENCE [LARGE SCALE GENOMIC DNA]</scope>
    <source>
        <strain evidence="8 9">LMG 1529</strain>
    </source>
</reference>
<proteinExistence type="predicted"/>
<feature type="binding site" evidence="5">
    <location>
        <begin position="211"/>
        <end position="217"/>
    </location>
    <ligand>
        <name>2-oxoglutarate</name>
        <dbReference type="ChEBI" id="CHEBI:16810"/>
    </ligand>
</feature>
<evidence type="ECO:0000256" key="2">
    <source>
        <dbReference type="ARBA" id="ARBA00022964"/>
    </source>
</evidence>
<dbReference type="GO" id="GO:0035515">
    <property type="term" value="F:oxidative RNA demethylase activity"/>
    <property type="evidence" value="ECO:0007669"/>
    <property type="project" value="TreeGrafter"/>
</dbReference>
<gene>
    <name evidence="8" type="primary">alkB</name>
    <name evidence="8" type="ORF">KMAL_08970</name>
</gene>
<dbReference type="Proteomes" id="UP000237344">
    <property type="component" value="Unassembled WGS sequence"/>
</dbReference>
<dbReference type="EC" id="1.14.11.33" evidence="8"/>
<dbReference type="InterPro" id="IPR005123">
    <property type="entry name" value="Oxoglu/Fe-dep_dioxygenase_dom"/>
</dbReference>
<keyword evidence="2 8" id="KW-0223">Dioxygenase</keyword>
<keyword evidence="4 6" id="KW-0408">Iron</keyword>
<dbReference type="InterPro" id="IPR027450">
    <property type="entry name" value="AlkB-like"/>
</dbReference>
<evidence type="ECO:0000256" key="3">
    <source>
        <dbReference type="ARBA" id="ARBA00023002"/>
    </source>
</evidence>
<evidence type="ECO:0000313" key="9">
    <source>
        <dbReference type="Proteomes" id="UP000237344"/>
    </source>
</evidence>
<name>A0A2S3W3T0_9PROT</name>
<organism evidence="8 9">
    <name type="scientific">Novacetimonas maltaceti</name>
    <dbReference type="NCBI Taxonomy" id="1203393"/>
    <lineage>
        <taxon>Bacteria</taxon>
        <taxon>Pseudomonadati</taxon>
        <taxon>Pseudomonadota</taxon>
        <taxon>Alphaproteobacteria</taxon>
        <taxon>Acetobacterales</taxon>
        <taxon>Acetobacteraceae</taxon>
        <taxon>Novacetimonas</taxon>
    </lineage>
</organism>
<keyword evidence="9" id="KW-1185">Reference proteome</keyword>